<name>A0A0S1XAE9_THEBA</name>
<reference evidence="1 2" key="1">
    <citation type="journal article" date="2016" name="Genome Announc.">
        <title>Complete genome sequence of the hyperthermophilic and piezophilic archaeon Thermococcus barophilus Ch5, capable of growth at the expense of hydrogenogenesis from carbon monoxide and formate.</title>
        <authorList>
            <person name="Oger P."/>
            <person name="Sokolova T.G."/>
            <person name="Kozhevnikova D.A."/>
            <person name="Taranov E.A."/>
            <person name="Vannier P."/>
            <person name="Lee H.S."/>
            <person name="Kwon K.K."/>
            <person name="Kang S.G."/>
            <person name="Lee J.H."/>
            <person name="Bonch-Osmolovskaya E.A."/>
            <person name="Lebedinsky A.V."/>
        </authorList>
    </citation>
    <scope>NUCLEOTIDE SEQUENCE [LARGE SCALE GENOMIC DNA]</scope>
    <source>
        <strain evidence="2">Ch5</strain>
    </source>
</reference>
<evidence type="ECO:0000313" key="2">
    <source>
        <dbReference type="Proteomes" id="UP000066042"/>
    </source>
</evidence>
<organism evidence="1 2">
    <name type="scientific">Thermococcus barophilus</name>
    <dbReference type="NCBI Taxonomy" id="55802"/>
    <lineage>
        <taxon>Archaea</taxon>
        <taxon>Methanobacteriati</taxon>
        <taxon>Methanobacteriota</taxon>
        <taxon>Thermococci</taxon>
        <taxon>Thermococcales</taxon>
        <taxon>Thermococcaceae</taxon>
        <taxon>Thermococcus</taxon>
    </lineage>
</organism>
<proteinExistence type="predicted"/>
<evidence type="ECO:0000313" key="1">
    <source>
        <dbReference type="EMBL" id="ALM74762.1"/>
    </source>
</evidence>
<dbReference type="GeneID" id="26136085"/>
<dbReference type="STRING" id="55802.TBCH5v1_0808"/>
<accession>A0A0S1XAE9</accession>
<dbReference type="Proteomes" id="UP000066042">
    <property type="component" value="Chromosome"/>
</dbReference>
<dbReference type="AlphaFoldDB" id="A0A0S1XAE9"/>
<gene>
    <name evidence="1" type="ORF">TBCH5v1_0808</name>
</gene>
<dbReference type="PATRIC" id="fig|55802.8.peg.806"/>
<protein>
    <submittedName>
        <fullName evidence="1">Uncharacterized protein</fullName>
    </submittedName>
</protein>
<sequence length="231" mass="25182">MQNSAKVLAIWRKVLGVMLGLFVLGAIGGIVSATENISPTYIDPGSGGGTVVYLGTDQKLTYAEYGESGVEDHNGVFHINENQYYLGSSQKVSTWIETAGYGYVITYVAVGEKFDIGGTGSAYAAIEVPIRINGWIDVGLGDASYKVDICIRDLTTGALTCFNVYGQEFHQTGNKLVDKQILYRTPAYIFKSGHRYVVYVKLTSKVYSNGGFSATSLSLDVKYDYIYIDFA</sequence>
<dbReference type="EMBL" id="CP013050">
    <property type="protein sequence ID" value="ALM74762.1"/>
    <property type="molecule type" value="Genomic_DNA"/>
</dbReference>
<dbReference type="RefSeq" id="WP_200956750.1">
    <property type="nucleotide sequence ID" value="NZ_CP013050.1"/>
</dbReference>